<keyword evidence="3" id="KW-0449">Lipoprotein</keyword>
<dbReference type="Gene3D" id="1.10.10.10">
    <property type="entry name" value="Winged helix-like DNA-binding domain superfamily/Winged helix DNA-binding domain"/>
    <property type="match status" value="2"/>
</dbReference>
<keyword evidence="1" id="KW-0732">Signal</keyword>
<gene>
    <name evidence="3" type="ORF">QXL92_33845</name>
</gene>
<dbReference type="InterPro" id="IPR036388">
    <property type="entry name" value="WH-like_DNA-bd_sf"/>
</dbReference>
<dbReference type="Pfam" id="PF07553">
    <property type="entry name" value="Lipoprotein_Ltp"/>
    <property type="match status" value="2"/>
</dbReference>
<name>A0AAJ1S939_9MYCO</name>
<protein>
    <submittedName>
        <fullName evidence="3">Ltp family lipoprotein</fullName>
    </submittedName>
</protein>
<accession>A0AAJ1S939</accession>
<sequence length="136" mass="14371">MGKKYFAGLIFTVLLGISGFAAGGAPAAPLDAVGQHPLSPLSQQSAVRKAQDYLSVSGFSRLGLINQLVNFDQFSNEDATYGVDSLNVNWNEQAARKAKDYLSISGFSHAGLINQLVSFDQFTPAQAAYGVNAVGL</sequence>
<dbReference type="InterPro" id="IPR011434">
    <property type="entry name" value="Ltp-like_HTH"/>
</dbReference>
<proteinExistence type="predicted"/>
<dbReference type="AlphaFoldDB" id="A0AAJ1S939"/>
<evidence type="ECO:0000259" key="2">
    <source>
        <dbReference type="Pfam" id="PF07553"/>
    </source>
</evidence>
<feature type="domain" description="Putative host cell surface-exposed lipoprotein Ltp-like HTH region" evidence="2">
    <location>
        <begin position="89"/>
        <end position="133"/>
    </location>
</feature>
<evidence type="ECO:0000313" key="3">
    <source>
        <dbReference type="EMBL" id="MDP7739712.1"/>
    </source>
</evidence>
<evidence type="ECO:0000313" key="4">
    <source>
        <dbReference type="Proteomes" id="UP001229081"/>
    </source>
</evidence>
<reference evidence="3" key="1">
    <citation type="submission" date="2023-06" db="EMBL/GenBank/DDBJ databases">
        <title>Identification of two novel mycobacterium reveal diversities and complexities of Mycobacterium gordonae clade.</title>
        <authorList>
            <person name="Matsumoto Y."/>
            <person name="Nakamura S."/>
            <person name="Motooka D."/>
            <person name="Fukushima K."/>
        </authorList>
    </citation>
    <scope>NUCLEOTIDE SEQUENCE</scope>
    <source>
        <strain evidence="3">TY812</strain>
    </source>
</reference>
<comment type="caution">
    <text evidence="3">The sequence shown here is derived from an EMBL/GenBank/DDBJ whole genome shotgun (WGS) entry which is preliminary data.</text>
</comment>
<dbReference type="RefSeq" id="WP_306256137.1">
    <property type="nucleotide sequence ID" value="NZ_JAUFSA010000007.1"/>
</dbReference>
<feature type="domain" description="Putative host cell surface-exposed lipoprotein Ltp-like HTH region" evidence="2">
    <location>
        <begin position="43"/>
        <end position="86"/>
    </location>
</feature>
<dbReference type="EMBL" id="JAUFSA010000007">
    <property type="protein sequence ID" value="MDP7739712.1"/>
    <property type="molecule type" value="Genomic_DNA"/>
</dbReference>
<dbReference type="Proteomes" id="UP001229081">
    <property type="component" value="Unassembled WGS sequence"/>
</dbReference>
<feature type="chain" id="PRO_5042463583" evidence="1">
    <location>
        <begin position="28"/>
        <end position="136"/>
    </location>
</feature>
<feature type="signal peptide" evidence="1">
    <location>
        <begin position="1"/>
        <end position="27"/>
    </location>
</feature>
<evidence type="ECO:0000256" key="1">
    <source>
        <dbReference type="SAM" id="SignalP"/>
    </source>
</evidence>
<organism evidence="3 4">
    <name type="scientific">Mycobacterium paragordonae</name>
    <dbReference type="NCBI Taxonomy" id="1389713"/>
    <lineage>
        <taxon>Bacteria</taxon>
        <taxon>Bacillati</taxon>
        <taxon>Actinomycetota</taxon>
        <taxon>Actinomycetes</taxon>
        <taxon>Mycobacteriales</taxon>
        <taxon>Mycobacteriaceae</taxon>
        <taxon>Mycobacterium</taxon>
    </lineage>
</organism>